<dbReference type="HOGENOM" id="CLU_082760_5_1_6"/>
<feature type="domain" description="Carboxymuconolactone decarboxylase-like" evidence="1">
    <location>
        <begin position="40"/>
        <end position="115"/>
    </location>
</feature>
<dbReference type="Pfam" id="PF02627">
    <property type="entry name" value="CMD"/>
    <property type="match status" value="1"/>
</dbReference>
<evidence type="ECO:0000313" key="3">
    <source>
        <dbReference type="Proteomes" id="UP000019442"/>
    </source>
</evidence>
<dbReference type="Proteomes" id="UP000019442">
    <property type="component" value="Chromosome"/>
</dbReference>
<accession>W8L2P4</accession>
<evidence type="ECO:0000313" key="2">
    <source>
        <dbReference type="EMBL" id="AHK78190.1"/>
    </source>
</evidence>
<dbReference type="GO" id="GO:0051920">
    <property type="term" value="F:peroxiredoxin activity"/>
    <property type="evidence" value="ECO:0007669"/>
    <property type="project" value="InterPro"/>
</dbReference>
<dbReference type="KEGG" id="hhc:M911_02285"/>
<protein>
    <submittedName>
        <fullName evidence="2">Carboxymuconolactone decarboxylase</fullName>
    </submittedName>
</protein>
<dbReference type="InterPro" id="IPR029032">
    <property type="entry name" value="AhpD-like"/>
</dbReference>
<dbReference type="AlphaFoldDB" id="W8L2P4"/>
<gene>
    <name evidence="2" type="ORF">M911_02285</name>
</gene>
<evidence type="ECO:0000259" key="1">
    <source>
        <dbReference type="Pfam" id="PF02627"/>
    </source>
</evidence>
<reference evidence="3" key="2">
    <citation type="submission" date="2014-02" db="EMBL/GenBank/DDBJ databases">
        <title>Draft Genome Sequence of extremely halophilic bacteria Halorhodospira halochloris.</title>
        <authorList>
            <person name="Singh K.S."/>
        </authorList>
    </citation>
    <scope>NUCLEOTIDE SEQUENCE [LARGE SCALE GENOMIC DNA]</scope>
    <source>
        <strain evidence="3">A</strain>
    </source>
</reference>
<dbReference type="InterPro" id="IPR003779">
    <property type="entry name" value="CMD-like"/>
</dbReference>
<dbReference type="SUPFAM" id="SSF69118">
    <property type="entry name" value="AhpD-like"/>
    <property type="match status" value="1"/>
</dbReference>
<dbReference type="OrthoDB" id="9808310at2"/>
<keyword evidence="3" id="KW-1185">Reference proteome</keyword>
<dbReference type="Gene3D" id="1.20.1290.10">
    <property type="entry name" value="AhpD-like"/>
    <property type="match status" value="1"/>
</dbReference>
<organism evidence="2 3">
    <name type="scientific">Ectothiorhodospira haloalkaliphila</name>
    <dbReference type="NCBI Taxonomy" id="421628"/>
    <lineage>
        <taxon>Bacteria</taxon>
        <taxon>Pseudomonadati</taxon>
        <taxon>Pseudomonadota</taxon>
        <taxon>Gammaproteobacteria</taxon>
        <taxon>Chromatiales</taxon>
        <taxon>Ectothiorhodospiraceae</taxon>
        <taxon>Ectothiorhodospira</taxon>
    </lineage>
</organism>
<dbReference type="PANTHER" id="PTHR35446:SF3">
    <property type="entry name" value="CMD DOMAIN-CONTAINING PROTEIN"/>
    <property type="match status" value="1"/>
</dbReference>
<name>W8L2P4_9GAMM</name>
<dbReference type="PATRIC" id="fig|1354791.3.peg.837"/>
<dbReference type="RefSeq" id="WP_025280536.1">
    <property type="nucleotide sequence ID" value="NZ_CP007268.1"/>
</dbReference>
<reference evidence="2 3" key="1">
    <citation type="journal article" date="2014" name="J Genomics">
        <title>Draft Genome Sequence of the Extremely Halophilic Phototrophic Purple Sulfur Bacterium Halorhodospira halochloris.</title>
        <authorList>
            <person name="Singh K.S."/>
            <person name="Kirksey J."/>
            <person name="Hoff W.D."/>
            <person name="Deole R."/>
        </authorList>
    </citation>
    <scope>NUCLEOTIDE SEQUENCE [LARGE SCALE GENOMIC DNA]</scope>
    <source>
        <strain evidence="2 3">A</strain>
    </source>
</reference>
<proteinExistence type="predicted"/>
<dbReference type="PANTHER" id="PTHR35446">
    <property type="entry name" value="SI:CH211-175M2.5"/>
    <property type="match status" value="1"/>
</dbReference>
<dbReference type="EMBL" id="CP007268">
    <property type="protein sequence ID" value="AHK78190.1"/>
    <property type="molecule type" value="Genomic_DNA"/>
</dbReference>
<sequence length="185" mass="20691">MNQERFPLHDDAQVPEPAREMSMSKFGMIPNLIRSMSTSPQLAEAYLTLNNLFEQTSLTAIDRHVVLLSISTRHQCHYCVAAHSITADMAEVPAEITDALRARQALDDPRLEALRQFTLAVVEQRGWVSDEQVEDFLETGFTHQQVLEVILGVGLKTLSNYTNHVTATTLDAPFAGRRWEPSVSG</sequence>